<feature type="region of interest" description="Disordered" evidence="2">
    <location>
        <begin position="673"/>
        <end position="701"/>
    </location>
</feature>
<feature type="compositionally biased region" description="Basic and acidic residues" evidence="2">
    <location>
        <begin position="460"/>
        <end position="489"/>
    </location>
</feature>
<reference evidence="4" key="1">
    <citation type="submission" date="2018-11" db="EMBL/GenBank/DDBJ databases">
        <authorList>
            <consortium name="Genoscope - CEA"/>
            <person name="William W."/>
        </authorList>
    </citation>
    <scope>NUCLEOTIDE SEQUENCE</scope>
</reference>
<feature type="region of interest" description="Disordered" evidence="2">
    <location>
        <begin position="1"/>
        <end position="78"/>
    </location>
</feature>
<feature type="compositionally biased region" description="Basic and acidic residues" evidence="2">
    <location>
        <begin position="541"/>
        <end position="551"/>
    </location>
</feature>
<feature type="compositionally biased region" description="Basic and acidic residues" evidence="2">
    <location>
        <begin position="502"/>
        <end position="521"/>
    </location>
</feature>
<feature type="compositionally biased region" description="Basic and acidic residues" evidence="2">
    <location>
        <begin position="382"/>
        <end position="398"/>
    </location>
</feature>
<feature type="coiled-coil region" evidence="1">
    <location>
        <begin position="255"/>
        <end position="282"/>
    </location>
</feature>
<evidence type="ECO:0000259" key="3">
    <source>
        <dbReference type="Pfam" id="PF03384"/>
    </source>
</evidence>
<feature type="compositionally biased region" description="Basic residues" evidence="2">
    <location>
        <begin position="34"/>
        <end position="47"/>
    </location>
</feature>
<dbReference type="Pfam" id="PF03384">
    <property type="entry name" value="DUF287"/>
    <property type="match status" value="1"/>
</dbReference>
<feature type="compositionally biased region" description="Basic and acidic residues" evidence="2">
    <location>
        <begin position="69"/>
        <end position="78"/>
    </location>
</feature>
<keyword evidence="1" id="KW-0175">Coiled coil</keyword>
<evidence type="ECO:0000313" key="4">
    <source>
        <dbReference type="EMBL" id="VDC71279.1"/>
    </source>
</evidence>
<dbReference type="EMBL" id="LR031570">
    <property type="protein sequence ID" value="VDC71279.1"/>
    <property type="molecule type" value="Genomic_DNA"/>
</dbReference>
<proteinExistence type="predicted"/>
<dbReference type="InterPro" id="IPR005048">
    <property type="entry name" value="DUF287"/>
</dbReference>
<feature type="compositionally biased region" description="Acidic residues" evidence="2">
    <location>
        <begin position="328"/>
        <end position="342"/>
    </location>
</feature>
<name>A0A3P5YWI6_BRACM</name>
<feature type="region of interest" description="Disordered" evidence="2">
    <location>
        <begin position="303"/>
        <end position="630"/>
    </location>
</feature>
<gene>
    <name evidence="4" type="ORF">BRAA05T20993Z</name>
</gene>
<dbReference type="AlphaFoldDB" id="A0A3P5YWI6"/>
<feature type="compositionally biased region" description="Acidic residues" evidence="2">
    <location>
        <begin position="443"/>
        <end position="459"/>
    </location>
</feature>
<organism evidence="4">
    <name type="scientific">Brassica campestris</name>
    <name type="common">Field mustard</name>
    <dbReference type="NCBI Taxonomy" id="3711"/>
    <lineage>
        <taxon>Eukaryota</taxon>
        <taxon>Viridiplantae</taxon>
        <taxon>Streptophyta</taxon>
        <taxon>Embryophyta</taxon>
        <taxon>Tracheophyta</taxon>
        <taxon>Spermatophyta</taxon>
        <taxon>Magnoliopsida</taxon>
        <taxon>eudicotyledons</taxon>
        <taxon>Gunneridae</taxon>
        <taxon>Pentapetalae</taxon>
        <taxon>rosids</taxon>
        <taxon>malvids</taxon>
        <taxon>Brassicales</taxon>
        <taxon>Brassicaceae</taxon>
        <taxon>Brassiceae</taxon>
        <taxon>Brassica</taxon>
    </lineage>
</organism>
<protein>
    <recommendedName>
        <fullName evidence="3">DUF287 domain-containing protein</fullName>
    </recommendedName>
</protein>
<feature type="compositionally biased region" description="Polar residues" evidence="2">
    <location>
        <begin position="552"/>
        <end position="567"/>
    </location>
</feature>
<feature type="domain" description="DUF287" evidence="3">
    <location>
        <begin position="136"/>
        <end position="187"/>
    </location>
</feature>
<evidence type="ECO:0000256" key="2">
    <source>
        <dbReference type="SAM" id="MobiDB-lite"/>
    </source>
</evidence>
<accession>A0A3P5YWI6</accession>
<feature type="compositionally biased region" description="Acidic residues" evidence="2">
    <location>
        <begin position="427"/>
        <end position="436"/>
    </location>
</feature>
<feature type="compositionally biased region" description="Basic and acidic residues" evidence="2">
    <location>
        <begin position="20"/>
        <end position="33"/>
    </location>
</feature>
<feature type="compositionally biased region" description="Basic and acidic residues" evidence="2">
    <location>
        <begin position="586"/>
        <end position="630"/>
    </location>
</feature>
<feature type="compositionally biased region" description="Acidic residues" evidence="2">
    <location>
        <begin position="354"/>
        <end position="365"/>
    </location>
</feature>
<feature type="compositionally biased region" description="Basic and acidic residues" evidence="2">
    <location>
        <begin position="303"/>
        <end position="327"/>
    </location>
</feature>
<evidence type="ECO:0000256" key="1">
    <source>
        <dbReference type="SAM" id="Coils"/>
    </source>
</evidence>
<feature type="compositionally biased region" description="Polar residues" evidence="2">
    <location>
        <begin position="522"/>
        <end position="536"/>
    </location>
</feature>
<sequence>MKKNQKVVPNESRRQSLRVRKPDSAAKKPEPRVQKSKKSSKKSKKSRPVREPARAPSVESLSVSDESEREGSDSEGSEREVLAFECIPDLGKTFRIYSEDASEECPRMCKSRFTKSSLRGYPLEDIYAAVGETKVINSVLVPTIGEQIMLARIIDEEREYDRQGSPSDTWNYWLNVKRKNIWWEELYELDQAARGVLPKKKDKEKVTFAEGSSSNSGLDSRLQGLEERILEFMGERFVGLHVTVETMLEAQSSRMSVLEKNQRLLRRRAKKIEDRLTSIESKVEPSHGEDMDFRQWDNDTYEEKDKACSEKEKANAEHEAGKEKDNIENTEEEGEKEADDNAQQEGEKEKENSEADEEEDSESESEELKQMKERSRRQAAKLWKEIANEEKIGGKHDEEESEEKEAETSEEKDENNDEKDEEKVVESEAEGEDDQVEVGGKEDQEEEVEGKEDEEEEVEGKESETREKEKEKNETEEVESEARETEIEKGTPTPPRGNQTERTPKDDDNEPRVEPRVETNRTGETPTPPHGSQSEGTPKVDNTEPRVETNRTGETPTPPRGSQSEGTPTPPRGRTKAMAARRPIIRRMEDEPGKGEKVVEEEKQKKEAVETEEKSREKVADEEKKKEEVVKEHAEEVVEEYSEEEKQRWIMVVYKEAPSPWIMHRCKENVVVAAPKKSGRPKRKQWVQTPFTEGKKRKTKP</sequence>
<feature type="compositionally biased region" description="Acidic residues" evidence="2">
    <location>
        <begin position="399"/>
        <end position="420"/>
    </location>
</feature>